<organism evidence="1 2">
    <name type="scientific">Larkinella punicea</name>
    <dbReference type="NCBI Taxonomy" id="2315727"/>
    <lineage>
        <taxon>Bacteria</taxon>
        <taxon>Pseudomonadati</taxon>
        <taxon>Bacteroidota</taxon>
        <taxon>Cytophagia</taxon>
        <taxon>Cytophagales</taxon>
        <taxon>Spirosomataceae</taxon>
        <taxon>Larkinella</taxon>
    </lineage>
</organism>
<dbReference type="SUPFAM" id="SSF50939">
    <property type="entry name" value="Sialidases"/>
    <property type="match status" value="1"/>
</dbReference>
<keyword evidence="2" id="KW-1185">Reference proteome</keyword>
<dbReference type="CDD" id="cd15482">
    <property type="entry name" value="Sialidase_non-viral"/>
    <property type="match status" value="1"/>
</dbReference>
<dbReference type="EMBL" id="QOWE01000002">
    <property type="protein sequence ID" value="RCR71184.1"/>
    <property type="molecule type" value="Genomic_DNA"/>
</dbReference>
<evidence type="ECO:0000313" key="2">
    <source>
        <dbReference type="Proteomes" id="UP000253383"/>
    </source>
</evidence>
<accession>A0A368JWY0</accession>
<sequence>MQNQMTKPYFLLLFGLILGGCKIAQKAAAPALEWTERNEPLSVIRHGIPAYGKTDVLYKQNGRKKYRVTLGEPAVVSVADKVEEWGFFQFPTIAGTANGAILAKWHMAKDAMESYGNTLSPSSISTDGGKTWQQNPKSWEETGADEGLLLPNGDRIKILTPTPLKESELAMPKSLGSITRRKYEHKFFKLTELPASRQGVFLARRKKGETAWQEEHAALDDPQALRYSLRGMVPVVWWGDMKVAADGAVVACIYPGFHIREDGSVDPKGGVFFYRSTDSGKSWKILSRIPYQPDTKIDTNGVNKYWFTEPAFEILADGTYLSVIRSHDIYSGPMYASRSTDQGKTWTKPKVITPNGVLPRLLQLENGVTVVSAGRPGVQLRFSNDGKGETWTNGFEMMPFDAFESLPFEVSDRGKTEPVSCGYTGLLATGPNKFLVIYSDFMHKNAQGQTRKAIKVREVTVAPL</sequence>
<dbReference type="OrthoDB" id="9757809at2"/>
<dbReference type="PROSITE" id="PS51257">
    <property type="entry name" value="PROKAR_LIPOPROTEIN"/>
    <property type="match status" value="1"/>
</dbReference>
<dbReference type="AlphaFoldDB" id="A0A368JWY0"/>
<dbReference type="InterPro" id="IPR036278">
    <property type="entry name" value="Sialidase_sf"/>
</dbReference>
<gene>
    <name evidence="1" type="ORF">DUE52_02735</name>
</gene>
<comment type="caution">
    <text evidence="1">The sequence shown here is derived from an EMBL/GenBank/DDBJ whole genome shotgun (WGS) entry which is preliminary data.</text>
</comment>
<protein>
    <submittedName>
        <fullName evidence="1">Exo-alpha-sialidase</fullName>
    </submittedName>
</protein>
<dbReference type="Proteomes" id="UP000253383">
    <property type="component" value="Unassembled WGS sequence"/>
</dbReference>
<proteinExistence type="predicted"/>
<name>A0A368JWY0_9BACT</name>
<evidence type="ECO:0000313" key="1">
    <source>
        <dbReference type="EMBL" id="RCR71184.1"/>
    </source>
</evidence>
<reference evidence="1 2" key="1">
    <citation type="submission" date="2018-07" db="EMBL/GenBank/DDBJ databases">
        <title>Genome analysis of Larkinella rosea.</title>
        <authorList>
            <person name="Zhou Z."/>
            <person name="Wang G."/>
        </authorList>
    </citation>
    <scope>NUCLEOTIDE SEQUENCE [LARGE SCALE GENOMIC DNA]</scope>
    <source>
        <strain evidence="2">zzj9</strain>
    </source>
</reference>
<dbReference type="Gene3D" id="2.120.10.10">
    <property type="match status" value="1"/>
</dbReference>